<feature type="compositionally biased region" description="Basic and acidic residues" evidence="9">
    <location>
        <begin position="1051"/>
        <end position="1097"/>
    </location>
</feature>
<evidence type="ECO:0000256" key="5">
    <source>
        <dbReference type="ARBA" id="ARBA00022777"/>
    </source>
</evidence>
<evidence type="ECO:0000256" key="1">
    <source>
        <dbReference type="ARBA" id="ARBA00012513"/>
    </source>
</evidence>
<comment type="caution">
    <text evidence="11">The sequence shown here is derived from an EMBL/GenBank/DDBJ whole genome shotgun (WGS) entry which is preliminary data.</text>
</comment>
<evidence type="ECO:0000259" key="10">
    <source>
        <dbReference type="PROSITE" id="PS50011"/>
    </source>
</evidence>
<dbReference type="Pfam" id="PF16918">
    <property type="entry name" value="PknG_TPR"/>
    <property type="match status" value="1"/>
</dbReference>
<dbReference type="Proteomes" id="UP001597542">
    <property type="component" value="Unassembled WGS sequence"/>
</dbReference>
<feature type="domain" description="Protein kinase" evidence="10">
    <location>
        <begin position="279"/>
        <end position="557"/>
    </location>
</feature>
<dbReference type="InterPro" id="IPR009003">
    <property type="entry name" value="Peptidase_S1_PA"/>
</dbReference>
<evidence type="ECO:0000256" key="8">
    <source>
        <dbReference type="ARBA" id="ARBA00048679"/>
    </source>
</evidence>
<dbReference type="SUPFAM" id="SSF56112">
    <property type="entry name" value="Protein kinase-like (PK-like)"/>
    <property type="match status" value="1"/>
</dbReference>
<evidence type="ECO:0000313" key="11">
    <source>
        <dbReference type="EMBL" id="MFD2487738.1"/>
    </source>
</evidence>
<sequence>MAADLGWNTGQTRIHAADGRLLGAGVLIGDRYVLTCSRAARDETVFRVGSAGSASLAGLVPPLAGARGDLALLELETPVRRGALLRRKVESGREVRIHSLPLRLGYGIWVRATTGVPDGERVPLTVLEGRVDPDLSGCPVFDSRTGRLLGIVVVDHAVRLVPADTVLAYFPQLREWVTDDSVIEDRLDELLVRTGSVPPPDTGDLRVALPKAIVPDPYDAVLPDSALPERHRFCVECGNPVGRGEGARIGRKRGFCVQCGTPFSFLPSLEPGMVVAGRYSVVGCIAHGGFSWIYLARDEADGGRFVVLKGLIGERDRDGALAAAQSAIVPQLLGLDHPNVVRTLAHVEDPDPETGRPIGYLVMEYVRGISLRTVARRAKRLRPEHVAAYGLQLLEALGYLHQRGLLYVDVKPDNVLQDGDRITLVDLGSMRRRDDRDSVLVATPAYQPSRSELDRDGVSVRSDLYSLGRTLEELLRACSLDDSVGTEMLRALIDRATADYADRFATADDMAEQLRGVLRQLLSQRTRVPRPAASRQFGNPRGLAVAGLGVPEWHHWAAEPPLRADDALRLDDVREALPIAIFTGSEEVGETWRGAGVLLDAGMLDDAESQYRECASQLPGELAPLLALGFCAELRGSAGAAARYYGAVWACDRAMVAAAFGLARIRLRGGDRVGAAAVLDEVPASTAARVGAVRALATELSSVDEAAVAWSRLGELELDEDEQDRLTAVVGEVLLRLAPGQPSAAARLPDLRQVRNDLAQIYRTHSNRAWSMLREHARRVRQAKVPEPGPSWRPAIVVHHPDYLPRHASTTTVQVVVTAGSGGGSMRLFVRELPGCVLYWVGQTTPAETLMPLPQRRISDSVLDLGQWAAGETRSYALSFLVPSRMATGEENVLVTLWAQQDTAQSEAAHVYVRLTDDPAQAAPVPTGPPGLAAEVETALSAYRNGNLDSALDALGSAVALATAQGNEAVLGRLRLLVDIVDAESGLVSFRGPLDGEDFLSERISVRYRTRAPAAAEPPPVEEAYETDLLAPDPVADGAVLSARVESRRVDSRRVESRRVDSRRVDSRRVESRRVDSRRVDSRRVDSRRVDSRRADPRPGTWRTGRVGYPVRPDHLDPGPDPFDSQRVIWAGLRAIGARPPDDAPPPAPGLLEATVECQSDGPVLVGQLVGVAVSVRRKEPAPAQSDVVRVRVLLDAAPGTAVPVSRVGWITGDRLREPAAFGVVPAEPGTLRLVFRIYREHDAQLLLEIAAALPVEVPS</sequence>
<dbReference type="EC" id="2.7.11.1" evidence="1"/>
<dbReference type="Gene3D" id="1.25.40.10">
    <property type="entry name" value="Tetratricopeptide repeat domain"/>
    <property type="match status" value="1"/>
</dbReference>
<dbReference type="InterPro" id="IPR011990">
    <property type="entry name" value="TPR-like_helical_dom_sf"/>
</dbReference>
<keyword evidence="2" id="KW-0723">Serine/threonine-protein kinase</keyword>
<feature type="region of interest" description="Disordered" evidence="9">
    <location>
        <begin position="1051"/>
        <end position="1121"/>
    </location>
</feature>
<comment type="catalytic activity">
    <reaction evidence="8">
        <text>L-seryl-[protein] + ATP = O-phospho-L-seryl-[protein] + ADP + H(+)</text>
        <dbReference type="Rhea" id="RHEA:17989"/>
        <dbReference type="Rhea" id="RHEA-COMP:9863"/>
        <dbReference type="Rhea" id="RHEA-COMP:11604"/>
        <dbReference type="ChEBI" id="CHEBI:15378"/>
        <dbReference type="ChEBI" id="CHEBI:29999"/>
        <dbReference type="ChEBI" id="CHEBI:30616"/>
        <dbReference type="ChEBI" id="CHEBI:83421"/>
        <dbReference type="ChEBI" id="CHEBI:456216"/>
        <dbReference type="EC" id="2.7.11.1"/>
    </reaction>
</comment>
<dbReference type="InterPro" id="IPR000719">
    <property type="entry name" value="Prot_kinase_dom"/>
</dbReference>
<name>A0ABW5IFB4_9PSEU</name>
<reference evidence="12" key="1">
    <citation type="journal article" date="2019" name="Int. J. Syst. Evol. Microbiol.">
        <title>The Global Catalogue of Microorganisms (GCM) 10K type strain sequencing project: providing services to taxonomists for standard genome sequencing and annotation.</title>
        <authorList>
            <consortium name="The Broad Institute Genomics Platform"/>
            <consortium name="The Broad Institute Genome Sequencing Center for Infectious Disease"/>
            <person name="Wu L."/>
            <person name="Ma J."/>
        </authorList>
    </citation>
    <scope>NUCLEOTIDE SEQUENCE [LARGE SCALE GENOMIC DNA]</scope>
    <source>
        <strain evidence="12">CGMCC 4.7638</strain>
    </source>
</reference>
<dbReference type="Pfam" id="PF00069">
    <property type="entry name" value="Pkinase"/>
    <property type="match status" value="1"/>
</dbReference>
<evidence type="ECO:0000256" key="6">
    <source>
        <dbReference type="ARBA" id="ARBA00022840"/>
    </source>
</evidence>
<gene>
    <name evidence="11" type="ORF">ACFSUT_46210</name>
</gene>
<dbReference type="Gene3D" id="1.20.120.1690">
    <property type="match status" value="1"/>
</dbReference>
<accession>A0ABW5IFB4</accession>
<keyword evidence="12" id="KW-1185">Reference proteome</keyword>
<keyword evidence="5" id="KW-0418">Kinase</keyword>
<dbReference type="SUPFAM" id="SSF48452">
    <property type="entry name" value="TPR-like"/>
    <property type="match status" value="1"/>
</dbReference>
<dbReference type="Pfam" id="PF16919">
    <property type="entry name" value="PknG_rubred"/>
    <property type="match status" value="1"/>
</dbReference>
<dbReference type="PANTHER" id="PTHR24363">
    <property type="entry name" value="SERINE/THREONINE PROTEIN KINASE"/>
    <property type="match status" value="1"/>
</dbReference>
<evidence type="ECO:0000256" key="7">
    <source>
        <dbReference type="ARBA" id="ARBA00047899"/>
    </source>
</evidence>
<dbReference type="RefSeq" id="WP_344286135.1">
    <property type="nucleotide sequence ID" value="NZ_BAAAHV010000024.1"/>
</dbReference>
<protein>
    <recommendedName>
        <fullName evidence="1">non-specific serine/threonine protein kinase</fullName>
        <ecNumber evidence="1">2.7.11.1</ecNumber>
    </recommendedName>
</protein>
<keyword evidence="3" id="KW-0808">Transferase</keyword>
<proteinExistence type="predicted"/>
<keyword evidence="6" id="KW-0067">ATP-binding</keyword>
<evidence type="ECO:0000256" key="9">
    <source>
        <dbReference type="SAM" id="MobiDB-lite"/>
    </source>
</evidence>
<organism evidence="11 12">
    <name type="scientific">Amycolatopsis albidoflavus</name>
    <dbReference type="NCBI Taxonomy" id="102226"/>
    <lineage>
        <taxon>Bacteria</taxon>
        <taxon>Bacillati</taxon>
        <taxon>Actinomycetota</taxon>
        <taxon>Actinomycetes</taxon>
        <taxon>Pseudonocardiales</taxon>
        <taxon>Pseudonocardiaceae</taxon>
        <taxon>Amycolatopsis</taxon>
    </lineage>
</organism>
<keyword evidence="4" id="KW-0547">Nucleotide-binding</keyword>
<dbReference type="EMBL" id="JBHUKQ010000031">
    <property type="protein sequence ID" value="MFD2487738.1"/>
    <property type="molecule type" value="Genomic_DNA"/>
</dbReference>
<dbReference type="SUPFAM" id="SSF50494">
    <property type="entry name" value="Trypsin-like serine proteases"/>
    <property type="match status" value="1"/>
</dbReference>
<dbReference type="PANTHER" id="PTHR24363:SF0">
    <property type="entry name" value="SERINE_THREONINE KINASE LIKE DOMAIN CONTAINING 1"/>
    <property type="match status" value="1"/>
</dbReference>
<dbReference type="InterPro" id="IPR011009">
    <property type="entry name" value="Kinase-like_dom_sf"/>
</dbReference>
<comment type="catalytic activity">
    <reaction evidence="7">
        <text>L-threonyl-[protein] + ATP = O-phospho-L-threonyl-[protein] + ADP + H(+)</text>
        <dbReference type="Rhea" id="RHEA:46608"/>
        <dbReference type="Rhea" id="RHEA-COMP:11060"/>
        <dbReference type="Rhea" id="RHEA-COMP:11605"/>
        <dbReference type="ChEBI" id="CHEBI:15378"/>
        <dbReference type="ChEBI" id="CHEBI:30013"/>
        <dbReference type="ChEBI" id="CHEBI:30616"/>
        <dbReference type="ChEBI" id="CHEBI:61977"/>
        <dbReference type="ChEBI" id="CHEBI:456216"/>
        <dbReference type="EC" id="2.7.11.1"/>
    </reaction>
</comment>
<evidence type="ECO:0000256" key="4">
    <source>
        <dbReference type="ARBA" id="ARBA00022741"/>
    </source>
</evidence>
<dbReference type="SMART" id="SM00220">
    <property type="entry name" value="S_TKc"/>
    <property type="match status" value="1"/>
</dbReference>
<evidence type="ECO:0000256" key="3">
    <source>
        <dbReference type="ARBA" id="ARBA00022679"/>
    </source>
</evidence>
<dbReference type="Gene3D" id="3.30.200.20">
    <property type="entry name" value="Phosphorylase Kinase, domain 1"/>
    <property type="match status" value="1"/>
</dbReference>
<dbReference type="InterPro" id="IPR031636">
    <property type="entry name" value="PknG_TPR"/>
</dbReference>
<dbReference type="Gene3D" id="1.10.510.10">
    <property type="entry name" value="Transferase(Phosphotransferase) domain 1"/>
    <property type="match status" value="1"/>
</dbReference>
<dbReference type="CDD" id="cd14014">
    <property type="entry name" value="STKc_PknB_like"/>
    <property type="match status" value="1"/>
</dbReference>
<evidence type="ECO:0000256" key="2">
    <source>
        <dbReference type="ARBA" id="ARBA00022527"/>
    </source>
</evidence>
<evidence type="ECO:0000313" key="12">
    <source>
        <dbReference type="Proteomes" id="UP001597542"/>
    </source>
</evidence>
<dbReference type="InterPro" id="IPR031634">
    <property type="entry name" value="PknG_rubred"/>
</dbReference>
<dbReference type="PROSITE" id="PS50011">
    <property type="entry name" value="PROTEIN_KINASE_DOM"/>
    <property type="match status" value="1"/>
</dbReference>